<reference evidence="1 2" key="1">
    <citation type="submission" date="2020-01" db="EMBL/GenBank/DDBJ databases">
        <authorList>
            <person name="Kim M.K."/>
        </authorList>
    </citation>
    <scope>NUCLEOTIDE SEQUENCE [LARGE SCALE GENOMIC DNA]</scope>
    <source>
        <strain evidence="1 2">172606-1</strain>
    </source>
</reference>
<keyword evidence="2" id="KW-1185">Reference proteome</keyword>
<dbReference type="EMBL" id="CP048222">
    <property type="protein sequence ID" value="QHT66455.1"/>
    <property type="molecule type" value="Genomic_DNA"/>
</dbReference>
<dbReference type="Proteomes" id="UP000480178">
    <property type="component" value="Chromosome"/>
</dbReference>
<name>A0A6C0GEP7_9BACT</name>
<protein>
    <submittedName>
        <fullName evidence="1">Uncharacterized protein</fullName>
    </submittedName>
</protein>
<dbReference type="RefSeq" id="WP_162442509.1">
    <property type="nucleotide sequence ID" value="NZ_CP048222.1"/>
</dbReference>
<evidence type="ECO:0000313" key="2">
    <source>
        <dbReference type="Proteomes" id="UP000480178"/>
    </source>
</evidence>
<dbReference type="AlphaFoldDB" id="A0A6C0GEP7"/>
<accession>A0A6C0GEP7</accession>
<proteinExistence type="predicted"/>
<dbReference type="KEGG" id="rhoz:GXP67_07200"/>
<gene>
    <name evidence="1" type="ORF">GXP67_07200</name>
</gene>
<sequence>MIAWLLKHWKLMLDALIIIALVVLLFLWNPFGIFGGGLKLETTTNMVTQIQGIGQLVTAEYYGEVIASIDESRLELIYEDSLNDGANIVYADIKHALYNLYQYQQQPRTERVEEFKTMNEKVDGWRKLIRQEVSRNNVLDKLRFHESFDDNKSLVKKVLEYLWREKSGKNRKVNWDPKERHAEEILFLLYNEVAENHKKLNPDAFQSSLNDGFELTKDFSTFFYEDQVSKLSRVEKKKKLAMVGRGWVKAGFDFGSLDEHAFYLNEESGEIHFFGFEPKILNADINPWFIPEKAIPGFEIIDYNGKVNFKDAQKVKQYCIDKLVLYANRAQIIAQAQKQGEETLISFFSLLTGKEIRKIHFHNDEFTRATNAIAQDEYINSSEAILLDSLVSREVFLIDSLSTSRTNRSGNVQIARQKENMLRSQLGKLRKFPFEDTDYPFNYYAAMAFRIAQDSVIDADEQLEIENVRWDKLSDASTSSIHPANYHYWYQDSLQFLMEYNAALDYLMEKCSVAASIRDTILPAKTWENSLATYTIVTHRALADSVRVSYLVNEKEAGQYLYGLLYPFRYEPEEFDRYTKVNKLSDTEVSSRKDTMLAAADKILWVYEPQKQRLVSLLLPPASFLHPQILAKVSDSTSVIALESLYFLLSSDSIRLPVSQLSKPILLQARQKQELLSYYLYLQEANQTNLNKGSIVRASEWVRNKLSNRKNVRSRFQKMREYIWPSQPAD</sequence>
<organism evidence="1 2">
    <name type="scientific">Rhodocytophaga rosea</name>
    <dbReference type="NCBI Taxonomy" id="2704465"/>
    <lineage>
        <taxon>Bacteria</taxon>
        <taxon>Pseudomonadati</taxon>
        <taxon>Bacteroidota</taxon>
        <taxon>Cytophagia</taxon>
        <taxon>Cytophagales</taxon>
        <taxon>Rhodocytophagaceae</taxon>
        <taxon>Rhodocytophaga</taxon>
    </lineage>
</organism>
<evidence type="ECO:0000313" key="1">
    <source>
        <dbReference type="EMBL" id="QHT66455.1"/>
    </source>
</evidence>